<dbReference type="InterPro" id="IPR025254">
    <property type="entry name" value="CCDC113/CCDC96_CC"/>
</dbReference>
<keyword evidence="11" id="KW-1185">Reference proteome</keyword>
<name>A0A9N9XJP4_PHYSR</name>
<evidence type="ECO:0000256" key="5">
    <source>
        <dbReference type="ARBA" id="ARBA00044506"/>
    </source>
</evidence>
<evidence type="ECO:0000313" key="11">
    <source>
        <dbReference type="Proteomes" id="UP001153712"/>
    </source>
</evidence>
<evidence type="ECO:0000256" key="4">
    <source>
        <dbReference type="ARBA" id="ARBA00023273"/>
    </source>
</evidence>
<dbReference type="AlphaFoldDB" id="A0A9N9XJP4"/>
<evidence type="ECO:0000256" key="6">
    <source>
        <dbReference type="ARBA" id="ARBA00044798"/>
    </source>
</evidence>
<feature type="region of interest" description="Disordered" evidence="8">
    <location>
        <begin position="1"/>
        <end position="22"/>
    </location>
</feature>
<comment type="subcellular location">
    <subcellularLocation>
        <location evidence="1">Cell projection</location>
        <location evidence="1">Cilium</location>
    </subcellularLocation>
</comment>
<comment type="similarity">
    <text evidence="5">Belongs to the CFAP263 family.</text>
</comment>
<dbReference type="PANTHER" id="PTHR15654:SF2">
    <property type="entry name" value="COILED-COIL DOMAIN-CONTAINING PROTEIN 113"/>
    <property type="match status" value="1"/>
</dbReference>
<sequence length="448" mass="52201">MDKASVDTTTTAASEKSGYQPKVEHFENFDDEAVGGFEGEGEEGDRREDFGILEFMTDAELLDYANELEVTIRYMEVENDVFLFFVNEHCPHVLENLEQMISQATQLALKQAPLGTLKEVEPQSDSSEGSLPQKSVVLMEQMPKIANLITGRGPKVSVTTKIEMVTKKIENAIALHDEFTKKALRTKRNLKAELEEFNIRESDLKYAKNQFEFNVIVSGVEKLTGRIPAEKWLRYMDEWIRQAMLSMEKLRLRISSLKSQYKKLSTNYYQRKELSATVHAVDFDQLEIANKHLLLKIDQKQLYLIELKKMNGGANLVLSRHKKVLLSQQMEFNKLVKDIESNERLIESLDEEYFKIEAERDFAREKFENFKKFKSEHRVPDIVDYVVLKKEIDEINKNIKIWQRRKNIQEISLNASLREMKHITGSRVIDPSWIEDPMTEEELFEFII</sequence>
<feature type="domain" description="CCDC113/CCDC96 coiled-coil" evidence="9">
    <location>
        <begin position="246"/>
        <end position="410"/>
    </location>
</feature>
<reference evidence="10" key="1">
    <citation type="submission" date="2022-01" db="EMBL/GenBank/DDBJ databases">
        <authorList>
            <person name="King R."/>
        </authorList>
    </citation>
    <scope>NUCLEOTIDE SEQUENCE</scope>
</reference>
<proteinExistence type="inferred from homology"/>
<evidence type="ECO:0000256" key="3">
    <source>
        <dbReference type="ARBA" id="ARBA00023054"/>
    </source>
</evidence>
<evidence type="ECO:0000256" key="1">
    <source>
        <dbReference type="ARBA" id="ARBA00004138"/>
    </source>
</evidence>
<gene>
    <name evidence="10" type="ORF">PHYEVI_LOCUS1464</name>
</gene>
<dbReference type="Pfam" id="PF13870">
    <property type="entry name" value="CCDC113_CCDC96_CC"/>
    <property type="match status" value="1"/>
</dbReference>
<evidence type="ECO:0000256" key="2">
    <source>
        <dbReference type="ARBA" id="ARBA00022794"/>
    </source>
</evidence>
<dbReference type="OrthoDB" id="10259713at2759"/>
<keyword evidence="4" id="KW-0966">Cell projection</keyword>
<dbReference type="EMBL" id="OU900094">
    <property type="protein sequence ID" value="CAG9855004.1"/>
    <property type="molecule type" value="Genomic_DNA"/>
</dbReference>
<feature type="coiled-coil region" evidence="7">
    <location>
        <begin position="332"/>
        <end position="405"/>
    </location>
</feature>
<dbReference type="GO" id="GO:0036064">
    <property type="term" value="C:ciliary basal body"/>
    <property type="evidence" value="ECO:0007669"/>
    <property type="project" value="TreeGrafter"/>
</dbReference>
<dbReference type="InterPro" id="IPR051885">
    <property type="entry name" value="CC_CF"/>
</dbReference>
<keyword evidence="2" id="KW-0970">Cilium biogenesis/degradation</keyword>
<dbReference type="Proteomes" id="UP001153712">
    <property type="component" value="Chromosome 1"/>
</dbReference>
<dbReference type="PANTHER" id="PTHR15654">
    <property type="entry name" value="COILED-COIL DOMAIN-CONTAINING PROTEIN 113-RELATED"/>
    <property type="match status" value="1"/>
</dbReference>
<feature type="coiled-coil region" evidence="7">
    <location>
        <begin position="240"/>
        <end position="267"/>
    </location>
</feature>
<evidence type="ECO:0000313" key="10">
    <source>
        <dbReference type="EMBL" id="CAG9855004.1"/>
    </source>
</evidence>
<evidence type="ECO:0000259" key="9">
    <source>
        <dbReference type="Pfam" id="PF13870"/>
    </source>
</evidence>
<feature type="compositionally biased region" description="Polar residues" evidence="8">
    <location>
        <begin position="1"/>
        <end position="14"/>
    </location>
</feature>
<protein>
    <recommendedName>
        <fullName evidence="6">Cilia- and flagella-associated protein 263</fullName>
    </recommendedName>
</protein>
<dbReference type="GO" id="GO:0060271">
    <property type="term" value="P:cilium assembly"/>
    <property type="evidence" value="ECO:0007669"/>
    <property type="project" value="TreeGrafter"/>
</dbReference>
<accession>A0A9N9XJP4</accession>
<keyword evidence="3 7" id="KW-0175">Coiled coil</keyword>
<evidence type="ECO:0000256" key="7">
    <source>
        <dbReference type="SAM" id="Coils"/>
    </source>
</evidence>
<dbReference type="GO" id="GO:0005930">
    <property type="term" value="C:axoneme"/>
    <property type="evidence" value="ECO:0007669"/>
    <property type="project" value="TreeGrafter"/>
</dbReference>
<evidence type="ECO:0000256" key="8">
    <source>
        <dbReference type="SAM" id="MobiDB-lite"/>
    </source>
</evidence>
<organism evidence="10 11">
    <name type="scientific">Phyllotreta striolata</name>
    <name type="common">Striped flea beetle</name>
    <name type="synonym">Crioceris striolata</name>
    <dbReference type="NCBI Taxonomy" id="444603"/>
    <lineage>
        <taxon>Eukaryota</taxon>
        <taxon>Metazoa</taxon>
        <taxon>Ecdysozoa</taxon>
        <taxon>Arthropoda</taxon>
        <taxon>Hexapoda</taxon>
        <taxon>Insecta</taxon>
        <taxon>Pterygota</taxon>
        <taxon>Neoptera</taxon>
        <taxon>Endopterygota</taxon>
        <taxon>Coleoptera</taxon>
        <taxon>Polyphaga</taxon>
        <taxon>Cucujiformia</taxon>
        <taxon>Chrysomeloidea</taxon>
        <taxon>Chrysomelidae</taxon>
        <taxon>Galerucinae</taxon>
        <taxon>Alticini</taxon>
        <taxon>Phyllotreta</taxon>
    </lineage>
</organism>